<accession>A0A830EQD0</accession>
<dbReference type="PROSITE" id="PS51318">
    <property type="entry name" value="TAT"/>
    <property type="match status" value="1"/>
</dbReference>
<dbReference type="PROSITE" id="PS51257">
    <property type="entry name" value="PROKAR_LIPOPROTEIN"/>
    <property type="match status" value="1"/>
</dbReference>
<dbReference type="EMBL" id="BMPD01000012">
    <property type="protein sequence ID" value="GGK84632.1"/>
    <property type="molecule type" value="Genomic_DNA"/>
</dbReference>
<evidence type="ECO:0000256" key="2">
    <source>
        <dbReference type="ARBA" id="ARBA00022448"/>
    </source>
</evidence>
<dbReference type="InterPro" id="IPR006311">
    <property type="entry name" value="TAT_signal"/>
</dbReference>
<name>A0A830EQD0_9EURY</name>
<evidence type="ECO:0000256" key="3">
    <source>
        <dbReference type="ARBA" id="ARBA00022729"/>
    </source>
</evidence>
<organism evidence="4 5">
    <name type="scientific">Haloarcula sebkhae</name>
    <dbReference type="NCBI Taxonomy" id="932660"/>
    <lineage>
        <taxon>Archaea</taxon>
        <taxon>Methanobacteriati</taxon>
        <taxon>Methanobacteriota</taxon>
        <taxon>Stenosarchaea group</taxon>
        <taxon>Halobacteria</taxon>
        <taxon>Halobacteriales</taxon>
        <taxon>Haloarculaceae</taxon>
        <taxon>Haloarcula</taxon>
    </lineage>
</organism>
<dbReference type="AlphaFoldDB" id="A0A830EQD0"/>
<dbReference type="Proteomes" id="UP000614221">
    <property type="component" value="Unassembled WGS sequence"/>
</dbReference>
<keyword evidence="2" id="KW-0813">Transport</keyword>
<dbReference type="Gene3D" id="3.40.190.10">
    <property type="entry name" value="Periplasmic binding protein-like II"/>
    <property type="match status" value="2"/>
</dbReference>
<dbReference type="Pfam" id="PF01547">
    <property type="entry name" value="SBP_bac_1"/>
    <property type="match status" value="1"/>
</dbReference>
<gene>
    <name evidence="4" type="ORF">GCM10009067_41010</name>
</gene>
<dbReference type="InterPro" id="IPR050490">
    <property type="entry name" value="Bact_solute-bd_prot1"/>
</dbReference>
<dbReference type="SUPFAM" id="SSF53850">
    <property type="entry name" value="Periplasmic binding protein-like II"/>
    <property type="match status" value="1"/>
</dbReference>
<evidence type="ECO:0000256" key="1">
    <source>
        <dbReference type="ARBA" id="ARBA00008520"/>
    </source>
</evidence>
<keyword evidence="3" id="KW-0732">Signal</keyword>
<comment type="caution">
    <text evidence="4">The sequence shown here is derived from an EMBL/GenBank/DDBJ whole genome shotgun (WGS) entry which is preliminary data.</text>
</comment>
<dbReference type="PANTHER" id="PTHR43649:SF34">
    <property type="entry name" value="ABC TRANSPORTER PERIPLASMIC-BINDING PROTEIN YCJN-RELATED"/>
    <property type="match status" value="1"/>
</dbReference>
<protein>
    <submittedName>
        <fullName evidence="4">ABC transporter substrate-binding protein</fullName>
    </submittedName>
</protein>
<dbReference type="PANTHER" id="PTHR43649">
    <property type="entry name" value="ARABINOSE-BINDING PROTEIN-RELATED"/>
    <property type="match status" value="1"/>
</dbReference>
<evidence type="ECO:0000313" key="5">
    <source>
        <dbReference type="Proteomes" id="UP000614221"/>
    </source>
</evidence>
<proteinExistence type="inferred from homology"/>
<reference evidence="4" key="1">
    <citation type="journal article" date="2014" name="Int. J. Syst. Evol. Microbiol.">
        <title>Complete genome sequence of Corynebacterium casei LMG S-19264T (=DSM 44701T), isolated from a smear-ripened cheese.</title>
        <authorList>
            <consortium name="US DOE Joint Genome Institute (JGI-PGF)"/>
            <person name="Walter F."/>
            <person name="Albersmeier A."/>
            <person name="Kalinowski J."/>
            <person name="Ruckert C."/>
        </authorList>
    </citation>
    <scope>NUCLEOTIDE SEQUENCE</scope>
    <source>
        <strain evidence="4">JCM 19018</strain>
    </source>
</reference>
<dbReference type="InterPro" id="IPR006059">
    <property type="entry name" value="SBP"/>
</dbReference>
<evidence type="ECO:0000313" key="4">
    <source>
        <dbReference type="EMBL" id="GGK84632.1"/>
    </source>
</evidence>
<comment type="similarity">
    <text evidence="1">Belongs to the bacterial solute-binding protein 1 family.</text>
</comment>
<reference evidence="4" key="2">
    <citation type="submission" date="2020-09" db="EMBL/GenBank/DDBJ databases">
        <authorList>
            <person name="Sun Q."/>
            <person name="Ohkuma M."/>
        </authorList>
    </citation>
    <scope>NUCLEOTIDE SEQUENCE</scope>
    <source>
        <strain evidence="4">JCM 19018</strain>
    </source>
</reference>
<sequence>MMTRNSTASQGEAQQTRRRFITAAGAAGATALAGCIGDSSGGSGAQTITLAVSSGDGELIKRLLKNHVEPEVGVTTETTILPNANLFEKLSTMFQSEKATYDIVAMDDPWMPQFAQHLAPIRDHVDSLPTDQIIQQTLDIGTWPTPGEAVPPNAQDAEPELKALCAVGNSHIFVVNERLYSEVGEELPETWEDVYRAGQKISEQVDGAEGYAMRGKSGNPIMSSYFSVGMSMAGNMFDENWGYDWADDSGIEAASFFLNDLGSISPDGVASFDNSQVLSGLADGSIAAAPQWPSGTSLLLNEDKATEYDNITFLPVPEGKERAAPVQGNWLLGINSYADSGTKSAAGDVLQSFVSKQAQKQYVDLGGVPFRHDTFEENMDAQPWFEALYGSLQNAKPRPRTPLWSEIETAQGQPLNAALVDDMSVEEAMAESESQIESILDENGY</sequence>